<dbReference type="Pfam" id="PF07309">
    <property type="entry name" value="FlaF"/>
    <property type="match status" value="1"/>
</dbReference>
<dbReference type="Proteomes" id="UP000632498">
    <property type="component" value="Unassembled WGS sequence"/>
</dbReference>
<dbReference type="RefSeq" id="WP_188661712.1">
    <property type="nucleotide sequence ID" value="NZ_BMHV01000004.1"/>
</dbReference>
<feature type="compositionally biased region" description="Polar residues" evidence="1">
    <location>
        <begin position="1"/>
        <end position="11"/>
    </location>
</feature>
<protein>
    <recommendedName>
        <fullName evidence="4">Flagellar protein FlaF</fullName>
    </recommendedName>
</protein>
<feature type="compositionally biased region" description="Polar residues" evidence="1">
    <location>
        <begin position="130"/>
        <end position="141"/>
    </location>
</feature>
<keyword evidence="3" id="KW-1185">Reference proteome</keyword>
<organism evidence="2 3">
    <name type="scientific">Terasakiella brassicae</name>
    <dbReference type="NCBI Taxonomy" id="1634917"/>
    <lineage>
        <taxon>Bacteria</taxon>
        <taxon>Pseudomonadati</taxon>
        <taxon>Pseudomonadota</taxon>
        <taxon>Alphaproteobacteria</taxon>
        <taxon>Rhodospirillales</taxon>
        <taxon>Terasakiellaceae</taxon>
        <taxon>Terasakiella</taxon>
    </lineage>
</organism>
<name>A0A917F7R8_9PROT</name>
<accession>A0A917F7R8</accession>
<reference evidence="2" key="1">
    <citation type="journal article" date="2014" name="Int. J. Syst. Evol. Microbiol.">
        <title>Complete genome sequence of Corynebacterium casei LMG S-19264T (=DSM 44701T), isolated from a smear-ripened cheese.</title>
        <authorList>
            <consortium name="US DOE Joint Genome Institute (JGI-PGF)"/>
            <person name="Walter F."/>
            <person name="Albersmeier A."/>
            <person name="Kalinowski J."/>
            <person name="Ruckert C."/>
        </authorList>
    </citation>
    <scope>NUCLEOTIDE SEQUENCE</scope>
    <source>
        <strain evidence="2">CGMCC 1.15254</strain>
    </source>
</reference>
<sequence length="153" mass="17320">MSVNQNQQNHQKYQRVPEPGDPTQSEAWALTQAAIRIRQAYENKDTEDAEVAVRLNWRLWTIFQSEMLSPNCPLPANIRQNILSLAAFIDKRSIDFYAEKDMELLPVMFNINKEIASGLYDSIQLTNQEASNSPAENTETETALAGFDGDIEA</sequence>
<feature type="region of interest" description="Disordered" evidence="1">
    <location>
        <begin position="1"/>
        <end position="24"/>
    </location>
</feature>
<reference evidence="2" key="2">
    <citation type="submission" date="2020-09" db="EMBL/GenBank/DDBJ databases">
        <authorList>
            <person name="Sun Q."/>
            <person name="Zhou Y."/>
        </authorList>
    </citation>
    <scope>NUCLEOTIDE SEQUENCE</scope>
    <source>
        <strain evidence="2">CGMCC 1.15254</strain>
    </source>
</reference>
<dbReference type="EMBL" id="BMHV01000004">
    <property type="protein sequence ID" value="GGF56295.1"/>
    <property type="molecule type" value="Genomic_DNA"/>
</dbReference>
<evidence type="ECO:0000313" key="3">
    <source>
        <dbReference type="Proteomes" id="UP000632498"/>
    </source>
</evidence>
<dbReference type="InterPro" id="IPR010845">
    <property type="entry name" value="FlaF"/>
</dbReference>
<gene>
    <name evidence="2" type="ORF">GCM10011332_07220</name>
</gene>
<evidence type="ECO:0000313" key="2">
    <source>
        <dbReference type="EMBL" id="GGF56295.1"/>
    </source>
</evidence>
<evidence type="ECO:0000256" key="1">
    <source>
        <dbReference type="SAM" id="MobiDB-lite"/>
    </source>
</evidence>
<evidence type="ECO:0008006" key="4">
    <source>
        <dbReference type="Google" id="ProtNLM"/>
    </source>
</evidence>
<dbReference type="AlphaFoldDB" id="A0A917F7R8"/>
<dbReference type="GO" id="GO:0044781">
    <property type="term" value="P:bacterial-type flagellum organization"/>
    <property type="evidence" value="ECO:0007669"/>
    <property type="project" value="InterPro"/>
</dbReference>
<comment type="caution">
    <text evidence="2">The sequence shown here is derived from an EMBL/GenBank/DDBJ whole genome shotgun (WGS) entry which is preliminary data.</text>
</comment>
<proteinExistence type="predicted"/>
<feature type="region of interest" description="Disordered" evidence="1">
    <location>
        <begin position="130"/>
        <end position="153"/>
    </location>
</feature>